<sequence length="458" mass="51679">MSRKSVNHAELLQGWRNVASRHASGPGFDLTGSNPTFRFERRVEDFLDDPTEERFEAFWSAETLLDAHVRIAGLVLNRWDGTVEGLADLLGEMRTADEYDPAWESKLPGQTAWEVYSRFHADESPIVSSHVRSALATLGFDPGSEYASVVETAEAFRSDYEAAVGQVTCGTDHEVHLHVELEQLLLLVGELENAEIRGYASGDLAPLYRPLLGLRSGGQIAGGEISLREADPVFEAYARARNNRAYRDEDTEYWGGAHHERWKWSYHDHLTSELASLSLTALDGEDVPELFDAYEYATSWGATAPKYLLGGQWGTYAWNSVREIATENPGTAAEVFSYLFEVVDAPGDRSAVDSRLAWFEQVFENDRASGGTLLSVATLFLAFYYPENYVLYRHDMMQTFFDRYTDYGFADGYDRHHYRLLNDACHDLVAELDDRMDAEANLLDVHTVFWVLHREGPP</sequence>
<dbReference type="EMBL" id="AOIU01000008">
    <property type="protein sequence ID" value="ELZ29208.1"/>
    <property type="molecule type" value="Genomic_DNA"/>
</dbReference>
<dbReference type="AlphaFoldDB" id="M0D2X9"/>
<accession>M0D2X9</accession>
<dbReference type="RefSeq" id="WP_006882330.1">
    <property type="nucleotide sequence ID" value="NZ_AOIU01000008.1"/>
</dbReference>
<comment type="caution">
    <text evidence="1">The sequence shown here is derived from an EMBL/GenBank/DDBJ whole genome shotgun (WGS) entry which is preliminary data.</text>
</comment>
<gene>
    <name evidence="1" type="ORF">C475_03289</name>
</gene>
<name>M0D2X9_9EURY</name>
<keyword evidence="2" id="KW-1185">Reference proteome</keyword>
<organism evidence="1 2">
    <name type="scientific">Halosimplex carlsbadense 2-9-1</name>
    <dbReference type="NCBI Taxonomy" id="797114"/>
    <lineage>
        <taxon>Archaea</taxon>
        <taxon>Methanobacteriati</taxon>
        <taxon>Methanobacteriota</taxon>
        <taxon>Stenosarchaea group</taxon>
        <taxon>Halobacteria</taxon>
        <taxon>Halobacteriales</taxon>
        <taxon>Haloarculaceae</taxon>
        <taxon>Halosimplex</taxon>
    </lineage>
</organism>
<proteinExistence type="predicted"/>
<dbReference type="eggNOG" id="ENOG502N61S">
    <property type="taxonomic scope" value="Archaea"/>
</dbReference>
<dbReference type="OrthoDB" id="335647at2157"/>
<protein>
    <submittedName>
        <fullName evidence="1">Uncharacterized protein</fullName>
    </submittedName>
</protein>
<evidence type="ECO:0000313" key="2">
    <source>
        <dbReference type="Proteomes" id="UP000011626"/>
    </source>
</evidence>
<evidence type="ECO:0000313" key="1">
    <source>
        <dbReference type="EMBL" id="ELZ29208.1"/>
    </source>
</evidence>
<dbReference type="Proteomes" id="UP000011626">
    <property type="component" value="Unassembled WGS sequence"/>
</dbReference>
<reference evidence="1 2" key="1">
    <citation type="journal article" date="2014" name="PLoS Genet.">
        <title>Phylogenetically driven sequencing of extremely halophilic archaea reveals strategies for static and dynamic osmo-response.</title>
        <authorList>
            <person name="Becker E.A."/>
            <person name="Seitzer P.M."/>
            <person name="Tritt A."/>
            <person name="Larsen D."/>
            <person name="Krusor M."/>
            <person name="Yao A.I."/>
            <person name="Wu D."/>
            <person name="Madern D."/>
            <person name="Eisen J.A."/>
            <person name="Darling A.E."/>
            <person name="Facciotti M.T."/>
        </authorList>
    </citation>
    <scope>NUCLEOTIDE SEQUENCE [LARGE SCALE GENOMIC DNA]</scope>
    <source>
        <strain evidence="1 2">2-9-1</strain>
    </source>
</reference>